<organism evidence="3 4">
    <name type="scientific">Glomus cerebriforme</name>
    <dbReference type="NCBI Taxonomy" id="658196"/>
    <lineage>
        <taxon>Eukaryota</taxon>
        <taxon>Fungi</taxon>
        <taxon>Fungi incertae sedis</taxon>
        <taxon>Mucoromycota</taxon>
        <taxon>Glomeromycotina</taxon>
        <taxon>Glomeromycetes</taxon>
        <taxon>Glomerales</taxon>
        <taxon>Glomeraceae</taxon>
        <taxon>Glomus</taxon>
    </lineage>
</organism>
<feature type="compositionally biased region" description="Polar residues" evidence="1">
    <location>
        <begin position="313"/>
        <end position="343"/>
    </location>
</feature>
<keyword evidence="2" id="KW-0812">Transmembrane</keyword>
<evidence type="ECO:0000256" key="2">
    <source>
        <dbReference type="SAM" id="Phobius"/>
    </source>
</evidence>
<feature type="compositionally biased region" description="Low complexity" evidence="1">
    <location>
        <begin position="282"/>
        <end position="311"/>
    </location>
</feature>
<feature type="transmembrane region" description="Helical" evidence="2">
    <location>
        <begin position="141"/>
        <end position="162"/>
    </location>
</feature>
<reference evidence="3 4" key="1">
    <citation type="submission" date="2018-06" db="EMBL/GenBank/DDBJ databases">
        <title>Comparative genomics reveals the genomic features of Rhizophagus irregularis, R. cerebriforme, R. diaphanum and Gigaspora rosea, and their symbiotic lifestyle signature.</title>
        <authorList>
            <person name="Morin E."/>
            <person name="San Clemente H."/>
            <person name="Chen E.C.H."/>
            <person name="De La Providencia I."/>
            <person name="Hainaut M."/>
            <person name="Kuo A."/>
            <person name="Kohler A."/>
            <person name="Murat C."/>
            <person name="Tang N."/>
            <person name="Roy S."/>
            <person name="Loubradou J."/>
            <person name="Henrissat B."/>
            <person name="Grigoriev I.V."/>
            <person name="Corradi N."/>
            <person name="Roux C."/>
            <person name="Martin F.M."/>
        </authorList>
    </citation>
    <scope>NUCLEOTIDE SEQUENCE [LARGE SCALE GENOMIC DNA]</scope>
    <source>
        <strain evidence="3 4">DAOM 227022</strain>
    </source>
</reference>
<sequence>MTYTGREATPGTILTIITFGLLLIVNLITPIIVSLNFVKILRKSTAEELTIGLWGYCAQNNGEPKKCTSPRIGFAFDASKSLNPNLVPDLPGAINTTLSYLVVVHIIALITLSIVTCVGAFAHTRKNRDRAGSFYLAEFDIAYYLMIACLVSSGLATISFFVGKIMNKRRRSSEEELEEEIDDIHSEQRMNEGFREQNQHIPKYAEFEEDVVIDEAIKPSATQFPPGSQPGPDYFNSMRVAGPPNPQQSYPMRPYQGHSSRPTSPSGRLLPSSPTGIPQQFSYPPLSTSPTYPNAYNSYSTTSPPYPSDNYHFPSNQPPIQSYDTYPNSNNSNIYRPPQSSHHWQPPDNYY</sequence>
<proteinExistence type="predicted"/>
<evidence type="ECO:0000313" key="3">
    <source>
        <dbReference type="EMBL" id="RIA88344.1"/>
    </source>
</evidence>
<feature type="transmembrane region" description="Helical" evidence="2">
    <location>
        <begin position="98"/>
        <end position="121"/>
    </location>
</feature>
<protein>
    <submittedName>
        <fullName evidence="3">SUR7/PalI family-domain-containing protein</fullName>
    </submittedName>
</protein>
<dbReference type="GO" id="GO:0005886">
    <property type="term" value="C:plasma membrane"/>
    <property type="evidence" value="ECO:0007669"/>
    <property type="project" value="InterPro"/>
</dbReference>
<feature type="compositionally biased region" description="Polar residues" evidence="1">
    <location>
        <begin position="257"/>
        <end position="281"/>
    </location>
</feature>
<dbReference type="Pfam" id="PF06687">
    <property type="entry name" value="SUR7"/>
    <property type="match status" value="1"/>
</dbReference>
<dbReference type="EMBL" id="QKYT01000267">
    <property type="protein sequence ID" value="RIA88344.1"/>
    <property type="molecule type" value="Genomic_DNA"/>
</dbReference>
<evidence type="ECO:0000313" key="4">
    <source>
        <dbReference type="Proteomes" id="UP000265703"/>
    </source>
</evidence>
<feature type="transmembrane region" description="Helical" evidence="2">
    <location>
        <begin position="12"/>
        <end position="38"/>
    </location>
</feature>
<keyword evidence="2" id="KW-0472">Membrane</keyword>
<evidence type="ECO:0000256" key="1">
    <source>
        <dbReference type="SAM" id="MobiDB-lite"/>
    </source>
</evidence>
<dbReference type="InterPro" id="IPR051380">
    <property type="entry name" value="pH-response_reg_palI/RIM9"/>
</dbReference>
<comment type="caution">
    <text evidence="3">The sequence shown here is derived from an EMBL/GenBank/DDBJ whole genome shotgun (WGS) entry which is preliminary data.</text>
</comment>
<accession>A0A397SZW5</accession>
<keyword evidence="4" id="KW-1185">Reference proteome</keyword>
<dbReference type="InterPro" id="IPR009571">
    <property type="entry name" value="SUR7/Rim9-like_fungi"/>
</dbReference>
<name>A0A397SZW5_9GLOM</name>
<dbReference type="Proteomes" id="UP000265703">
    <property type="component" value="Unassembled WGS sequence"/>
</dbReference>
<keyword evidence="2" id="KW-1133">Transmembrane helix</keyword>
<dbReference type="GO" id="GO:0032153">
    <property type="term" value="C:cell division site"/>
    <property type="evidence" value="ECO:0007669"/>
    <property type="project" value="TreeGrafter"/>
</dbReference>
<dbReference type="AlphaFoldDB" id="A0A397SZW5"/>
<dbReference type="PANTHER" id="PTHR28013:SF4">
    <property type="entry name" value="MARVEL DOMAIN-CONTAINING PROTEIN"/>
    <property type="match status" value="1"/>
</dbReference>
<dbReference type="STRING" id="658196.A0A397SZW5"/>
<dbReference type="GO" id="GO:0035838">
    <property type="term" value="C:growing cell tip"/>
    <property type="evidence" value="ECO:0007669"/>
    <property type="project" value="TreeGrafter"/>
</dbReference>
<dbReference type="OrthoDB" id="2405745at2759"/>
<feature type="region of interest" description="Disordered" evidence="1">
    <location>
        <begin position="220"/>
        <end position="351"/>
    </location>
</feature>
<gene>
    <name evidence="3" type="ORF">C1645_247101</name>
</gene>
<dbReference type="PANTHER" id="PTHR28013">
    <property type="entry name" value="PROTEIN DCV1-RELATED"/>
    <property type="match status" value="1"/>
</dbReference>